<keyword evidence="4" id="KW-1185">Reference proteome</keyword>
<evidence type="ECO:0000256" key="1">
    <source>
        <dbReference type="SAM" id="MobiDB-lite"/>
    </source>
</evidence>
<keyword evidence="2" id="KW-0732">Signal</keyword>
<dbReference type="InParanoid" id="A0A1Q5PX35"/>
<organism evidence="3 4">
    <name type="scientific">Buchananella hordeovulneris</name>
    <dbReference type="NCBI Taxonomy" id="52770"/>
    <lineage>
        <taxon>Bacteria</taxon>
        <taxon>Bacillati</taxon>
        <taxon>Actinomycetota</taxon>
        <taxon>Actinomycetes</taxon>
        <taxon>Actinomycetales</taxon>
        <taxon>Actinomycetaceae</taxon>
        <taxon>Buchananella</taxon>
    </lineage>
</organism>
<dbReference type="STRING" id="52770.BSZ40_03515"/>
<sequence>MLIGVIAAALGSLLYLTFAPPPTSSAAPAPLPSPTQASEAPAAADTRDAVPAEPQAPETELEPDPTDFSPTLSTDEEDSTSLAPLTPQDIKLPPQVGEYKYAHSGRLGYYAHATDYSVITLASYTEENAQFKRELARDSGDPFQEYNDRFFCYSYTSGAAACIFEFPANSGHYLESYSSLRSLEELHAFSDELLKQAAK</sequence>
<reference evidence="4" key="1">
    <citation type="submission" date="2016-12" db="EMBL/GenBank/DDBJ databases">
        <authorList>
            <person name="Meng X."/>
        </authorList>
    </citation>
    <scope>NUCLEOTIDE SEQUENCE [LARGE SCALE GENOMIC DNA]</scope>
    <source>
        <strain evidence="4">DSM 20732</strain>
    </source>
</reference>
<dbReference type="AlphaFoldDB" id="A0A1Q5PX35"/>
<feature type="compositionally biased region" description="Pro residues" evidence="1">
    <location>
        <begin position="24"/>
        <end position="33"/>
    </location>
</feature>
<gene>
    <name evidence="3" type="ORF">BSZ40_03515</name>
</gene>
<evidence type="ECO:0000256" key="2">
    <source>
        <dbReference type="SAM" id="SignalP"/>
    </source>
</evidence>
<dbReference type="EMBL" id="MQVS01000003">
    <property type="protein sequence ID" value="OKL52009.1"/>
    <property type="molecule type" value="Genomic_DNA"/>
</dbReference>
<accession>A0A1Q5PX35</accession>
<dbReference type="Proteomes" id="UP000185612">
    <property type="component" value="Unassembled WGS sequence"/>
</dbReference>
<evidence type="ECO:0000313" key="4">
    <source>
        <dbReference type="Proteomes" id="UP000185612"/>
    </source>
</evidence>
<feature type="signal peptide" evidence="2">
    <location>
        <begin position="1"/>
        <end position="26"/>
    </location>
</feature>
<proteinExistence type="predicted"/>
<comment type="caution">
    <text evidence="3">The sequence shown here is derived from an EMBL/GenBank/DDBJ whole genome shotgun (WGS) entry which is preliminary data.</text>
</comment>
<feature type="region of interest" description="Disordered" evidence="1">
    <location>
        <begin position="24"/>
        <end position="91"/>
    </location>
</feature>
<feature type="chain" id="PRO_5010382213" evidence="2">
    <location>
        <begin position="27"/>
        <end position="199"/>
    </location>
</feature>
<name>A0A1Q5PX35_9ACTO</name>
<evidence type="ECO:0000313" key="3">
    <source>
        <dbReference type="EMBL" id="OKL52009.1"/>
    </source>
</evidence>
<protein>
    <submittedName>
        <fullName evidence="3">Uncharacterized protein</fullName>
    </submittedName>
</protein>